<name>A0A4V1KVH2_9BRAD</name>
<gene>
    <name evidence="3" type="ORF">EAS61_28285</name>
</gene>
<accession>A0A4V1KVH2</accession>
<proteinExistence type="predicted"/>
<comment type="caution">
    <text evidence="3">The sequence shown here is derived from an EMBL/GenBank/DDBJ whole genome shotgun (WGS) entry which is preliminary data.</text>
</comment>
<dbReference type="Pfam" id="PF10592">
    <property type="entry name" value="AIPR"/>
    <property type="match status" value="1"/>
</dbReference>
<dbReference type="InterPro" id="IPR018891">
    <property type="entry name" value="AIPR_C"/>
</dbReference>
<feature type="domain" description="Abortive phage infection protein C-terminal" evidence="2">
    <location>
        <begin position="285"/>
        <end position="476"/>
    </location>
</feature>
<feature type="region of interest" description="Disordered" evidence="1">
    <location>
        <begin position="1"/>
        <end position="20"/>
    </location>
</feature>
<dbReference type="Proteomes" id="UP000290174">
    <property type="component" value="Unassembled WGS sequence"/>
</dbReference>
<protein>
    <recommendedName>
        <fullName evidence="2">Abortive phage infection protein C-terminal domain-containing protein</fullName>
    </recommendedName>
</protein>
<sequence>MLAFGRELTSHHLEAHSPPARRGARLMDRVTESFLAEFVEEHELGGMPADKKFEHFAAFIAVRRHYNGEAFSTEEIHTGGAGDTAIDAIAILVNGSLVVDVESLSEHSDLSGHLDVSFIFVQADRGAGFDGKKLSDFGFGVKDFFEPKPKLTRNDAIKNAAEIMDALYKNGTKFRPGNPICRLYYVTTGTWRQEPDLEARRAAIDADLRSLEIFRDVSVQCIGAEPLQQLYRQTKNAVSAEFTFSNRTLLPEIAGVSEAYIGFVSASEFLSIVSDDEDELLASIFYENVRDWQDYTAPVNDEIRETVLSSKKDRFVIMNNGITMIARTLRALRRDRFQIEDFQIVNGCQTTHVLFDCRGKADDSLQIPLRLIATQDEEVIKSIIRGTNRQTKVEDDQFFALTDFAEQLEDYFLALPETYRLYYERRSGQYSRLQTVHATRIVAHRNLVRAVGAMFLGVPHQTTRSYQSLRESIGKEIFAKGQRLEPYYVAAYGLYKLDVNFRTQRLDSNLKAARFHILLAMRLLANSDPLPRMNAHEMKRYCDRIQKVLWDNTKADNLCAKAAKIVGRAAGGNFNRDNIRTQPFTERVIALCQNAGT</sequence>
<reference evidence="3 4" key="1">
    <citation type="submission" date="2018-11" db="EMBL/GenBank/DDBJ databases">
        <title>Bradyrhizobium sp. nov., isolated from effective nodules of peanut in China.</title>
        <authorList>
            <person name="Li Y."/>
        </authorList>
    </citation>
    <scope>NUCLEOTIDE SEQUENCE [LARGE SCALE GENOMIC DNA]</scope>
    <source>
        <strain evidence="3 4">CCBAU 51770</strain>
    </source>
</reference>
<dbReference type="AlphaFoldDB" id="A0A4V1KVH2"/>
<evidence type="ECO:0000313" key="4">
    <source>
        <dbReference type="Proteomes" id="UP000290174"/>
    </source>
</evidence>
<evidence type="ECO:0000256" key="1">
    <source>
        <dbReference type="SAM" id="MobiDB-lite"/>
    </source>
</evidence>
<dbReference type="EMBL" id="RKMK01000033">
    <property type="protein sequence ID" value="RXG89259.1"/>
    <property type="molecule type" value="Genomic_DNA"/>
</dbReference>
<evidence type="ECO:0000313" key="3">
    <source>
        <dbReference type="EMBL" id="RXG89259.1"/>
    </source>
</evidence>
<evidence type="ECO:0000259" key="2">
    <source>
        <dbReference type="Pfam" id="PF10592"/>
    </source>
</evidence>
<organism evidence="3 4">
    <name type="scientific">Bradyrhizobium zhanjiangense</name>
    <dbReference type="NCBI Taxonomy" id="1325107"/>
    <lineage>
        <taxon>Bacteria</taxon>
        <taxon>Pseudomonadati</taxon>
        <taxon>Pseudomonadota</taxon>
        <taxon>Alphaproteobacteria</taxon>
        <taxon>Hyphomicrobiales</taxon>
        <taxon>Nitrobacteraceae</taxon>
        <taxon>Bradyrhizobium</taxon>
    </lineage>
</organism>